<protein>
    <submittedName>
        <fullName evidence="2">Uncharacterized protein</fullName>
    </submittedName>
</protein>
<feature type="region of interest" description="Disordered" evidence="1">
    <location>
        <begin position="1"/>
        <end position="20"/>
    </location>
</feature>
<organism evidence="2 3">
    <name type="scientific">Zhongshania marina</name>
    <dbReference type="NCBI Taxonomy" id="2304603"/>
    <lineage>
        <taxon>Bacteria</taxon>
        <taxon>Pseudomonadati</taxon>
        <taxon>Pseudomonadota</taxon>
        <taxon>Gammaproteobacteria</taxon>
        <taxon>Cellvibrionales</taxon>
        <taxon>Spongiibacteraceae</taxon>
        <taxon>Zhongshania</taxon>
    </lineage>
</organism>
<evidence type="ECO:0000313" key="2">
    <source>
        <dbReference type="EMBL" id="POP54639.1"/>
    </source>
</evidence>
<dbReference type="OrthoDB" id="6292676at2"/>
<evidence type="ECO:0000313" key="3">
    <source>
        <dbReference type="Proteomes" id="UP000237222"/>
    </source>
</evidence>
<name>A0A2S4HL30_9GAMM</name>
<dbReference type="AlphaFoldDB" id="A0A2S4HL30"/>
<dbReference type="Proteomes" id="UP000237222">
    <property type="component" value="Unassembled WGS sequence"/>
</dbReference>
<feature type="compositionally biased region" description="Polar residues" evidence="1">
    <location>
        <begin position="8"/>
        <end position="20"/>
    </location>
</feature>
<evidence type="ECO:0000256" key="1">
    <source>
        <dbReference type="SAM" id="MobiDB-lite"/>
    </source>
</evidence>
<comment type="caution">
    <text evidence="2">The sequence shown here is derived from an EMBL/GenBank/DDBJ whole genome shotgun (WGS) entry which is preliminary data.</text>
</comment>
<gene>
    <name evidence="2" type="ORF">C0068_00890</name>
</gene>
<dbReference type="RefSeq" id="WP_103682681.1">
    <property type="nucleotide sequence ID" value="NZ_PQGG01000003.1"/>
</dbReference>
<proteinExistence type="predicted"/>
<reference evidence="2" key="1">
    <citation type="submission" date="2018-01" db="EMBL/GenBank/DDBJ databases">
        <authorList>
            <person name="Yu X.-D."/>
        </authorList>
    </citation>
    <scope>NUCLEOTIDE SEQUENCE</scope>
    <source>
        <strain evidence="2">ZX-21</strain>
    </source>
</reference>
<accession>A0A2S4HL30</accession>
<dbReference type="EMBL" id="PQGG01000003">
    <property type="protein sequence ID" value="POP54639.1"/>
    <property type="molecule type" value="Genomic_DNA"/>
</dbReference>
<sequence>MEELRLGFNSNDIPTTLSNNTSPNDTCASFYFRQGGEYYLLWVEHQNVEYRESESLPRYAVSCAFNEGNDEAPEIYSDSSKDDIFKSDNVEDLIAYLSP</sequence>